<gene>
    <name evidence="5" type="ORF">UFOPK3376_00165</name>
</gene>
<dbReference type="PRINTS" id="PR00081">
    <property type="entry name" value="GDHRDH"/>
</dbReference>
<dbReference type="PANTHER" id="PTHR43943:SF17">
    <property type="entry name" value="3-PHENYLPROPIONATE-DIHYDRODIOL_CINNAMIC ACID-DIHYDRODIOL DEHYDROGENASE"/>
    <property type="match status" value="1"/>
</dbReference>
<dbReference type="InterPro" id="IPR036291">
    <property type="entry name" value="NAD(P)-bd_dom_sf"/>
</dbReference>
<protein>
    <submittedName>
        <fullName evidence="5">Unannotated protein</fullName>
    </submittedName>
</protein>
<dbReference type="Pfam" id="PF13561">
    <property type="entry name" value="adh_short_C2"/>
    <property type="match status" value="1"/>
</dbReference>
<sequence>MSTQTSPTGGLEGYAVLITGGGTGIGRACAERLAADGAAVTICGRTEASLAAAASTIAAAAAGSGHGGSVQFAVGDVTNEDDVQRIVATALQPTGALNGCLANAGGSAGLGPYHLQDTKQFLDTLHLNVLGTMLCVKHTVAHMVAAGGGSFVGMSSIAGYVTHPYFGAYTVSKAGIEQMMRNAADEYGSVNVRYNSVRPGFIATELMEAIPRDSDVYRSYTDNTPMGGVGEPQDVAGLVRFLLGPDARWITGVSIAVDGGLGLRRGPNFGPFLEPFLGSDVMLAKKPFQP</sequence>
<dbReference type="AlphaFoldDB" id="A0A6J7CLB7"/>
<accession>A0A6J7CLB7</accession>
<evidence type="ECO:0000256" key="3">
    <source>
        <dbReference type="ARBA" id="ARBA00023002"/>
    </source>
</evidence>
<dbReference type="InterPro" id="IPR020904">
    <property type="entry name" value="Sc_DH/Rdtase_CS"/>
</dbReference>
<keyword evidence="4" id="KW-0520">NAD</keyword>
<dbReference type="InterPro" id="IPR002347">
    <property type="entry name" value="SDR_fam"/>
</dbReference>
<dbReference type="FunFam" id="3.40.50.720:FF:000084">
    <property type="entry name" value="Short-chain dehydrogenase reductase"/>
    <property type="match status" value="1"/>
</dbReference>
<dbReference type="CDD" id="cd05233">
    <property type="entry name" value="SDR_c"/>
    <property type="match status" value="1"/>
</dbReference>
<dbReference type="SUPFAM" id="SSF51735">
    <property type="entry name" value="NAD(P)-binding Rossmann-fold domains"/>
    <property type="match status" value="1"/>
</dbReference>
<reference evidence="5" key="1">
    <citation type="submission" date="2020-05" db="EMBL/GenBank/DDBJ databases">
        <authorList>
            <person name="Chiriac C."/>
            <person name="Salcher M."/>
            <person name="Ghai R."/>
            <person name="Kavagutti S V."/>
        </authorList>
    </citation>
    <scope>NUCLEOTIDE SEQUENCE</scope>
</reference>
<dbReference type="GO" id="GO:0016491">
    <property type="term" value="F:oxidoreductase activity"/>
    <property type="evidence" value="ECO:0007669"/>
    <property type="project" value="UniProtKB-KW"/>
</dbReference>
<evidence type="ECO:0000256" key="2">
    <source>
        <dbReference type="ARBA" id="ARBA00022797"/>
    </source>
</evidence>
<evidence type="ECO:0000256" key="1">
    <source>
        <dbReference type="ARBA" id="ARBA00006484"/>
    </source>
</evidence>
<comment type="similarity">
    <text evidence="1">Belongs to the short-chain dehydrogenases/reductases (SDR) family.</text>
</comment>
<dbReference type="EMBL" id="CAFBLP010000002">
    <property type="protein sequence ID" value="CAB4859292.1"/>
    <property type="molecule type" value="Genomic_DNA"/>
</dbReference>
<keyword evidence="3" id="KW-0560">Oxidoreductase</keyword>
<dbReference type="Gene3D" id="3.40.50.720">
    <property type="entry name" value="NAD(P)-binding Rossmann-like Domain"/>
    <property type="match status" value="1"/>
</dbReference>
<organism evidence="5">
    <name type="scientific">freshwater metagenome</name>
    <dbReference type="NCBI Taxonomy" id="449393"/>
    <lineage>
        <taxon>unclassified sequences</taxon>
        <taxon>metagenomes</taxon>
        <taxon>ecological metagenomes</taxon>
    </lineage>
</organism>
<proteinExistence type="inferred from homology"/>
<evidence type="ECO:0000256" key="4">
    <source>
        <dbReference type="ARBA" id="ARBA00023027"/>
    </source>
</evidence>
<keyword evidence="2" id="KW-0058">Aromatic hydrocarbons catabolism</keyword>
<dbReference type="PROSITE" id="PS00061">
    <property type="entry name" value="ADH_SHORT"/>
    <property type="match status" value="1"/>
</dbReference>
<name>A0A6J7CLB7_9ZZZZ</name>
<evidence type="ECO:0000313" key="5">
    <source>
        <dbReference type="EMBL" id="CAB4859292.1"/>
    </source>
</evidence>
<dbReference type="PANTHER" id="PTHR43943">
    <property type="entry name" value="DEHYDROGENASE/REDUCTASE (SDR FAMILY) MEMBER 4"/>
    <property type="match status" value="1"/>
</dbReference>